<accession>A0A6V7W4Z3</accession>
<dbReference type="Proteomes" id="UP000580250">
    <property type="component" value="Unassembled WGS sequence"/>
</dbReference>
<evidence type="ECO:0000313" key="1">
    <source>
        <dbReference type="EMBL" id="CAD2181768.1"/>
    </source>
</evidence>
<gene>
    <name evidence="1" type="ORF">MENT_LOCUS33930</name>
</gene>
<proteinExistence type="predicted"/>
<comment type="caution">
    <text evidence="1">The sequence shown here is derived from an EMBL/GenBank/DDBJ whole genome shotgun (WGS) entry which is preliminary data.</text>
</comment>
<sequence length="80" mass="9376">MLSPNLSLEFVFFEPGPDFDQVEFGVEIRNYDIKVILTRLFILGRMESKLFSFDNFGLSYDQIYNSGLDLRIQIRHHNSA</sequence>
<organism evidence="1 2">
    <name type="scientific">Meloidogyne enterolobii</name>
    <name type="common">Root-knot nematode worm</name>
    <name type="synonym">Meloidogyne mayaguensis</name>
    <dbReference type="NCBI Taxonomy" id="390850"/>
    <lineage>
        <taxon>Eukaryota</taxon>
        <taxon>Metazoa</taxon>
        <taxon>Ecdysozoa</taxon>
        <taxon>Nematoda</taxon>
        <taxon>Chromadorea</taxon>
        <taxon>Rhabditida</taxon>
        <taxon>Tylenchina</taxon>
        <taxon>Tylenchomorpha</taxon>
        <taxon>Tylenchoidea</taxon>
        <taxon>Meloidogynidae</taxon>
        <taxon>Meloidogyninae</taxon>
        <taxon>Meloidogyne</taxon>
    </lineage>
</organism>
<evidence type="ECO:0000313" key="2">
    <source>
        <dbReference type="Proteomes" id="UP000580250"/>
    </source>
</evidence>
<reference evidence="1 2" key="1">
    <citation type="submission" date="2020-08" db="EMBL/GenBank/DDBJ databases">
        <authorList>
            <person name="Koutsovoulos G."/>
            <person name="Danchin GJ E."/>
        </authorList>
    </citation>
    <scope>NUCLEOTIDE SEQUENCE [LARGE SCALE GENOMIC DNA]</scope>
</reference>
<dbReference type="AlphaFoldDB" id="A0A6V7W4Z3"/>
<dbReference type="EMBL" id="CAJEWN010000410">
    <property type="protein sequence ID" value="CAD2181768.1"/>
    <property type="molecule type" value="Genomic_DNA"/>
</dbReference>
<name>A0A6V7W4Z3_MELEN</name>
<protein>
    <submittedName>
        <fullName evidence="1">Uncharacterized protein</fullName>
    </submittedName>
</protein>